<name>A0A1S1U6U3_9BURK</name>
<proteinExistence type="predicted"/>
<evidence type="ECO:0000256" key="1">
    <source>
        <dbReference type="SAM" id="MobiDB-lite"/>
    </source>
</evidence>
<organism evidence="3 4">
    <name type="scientific">Janthinobacterium lividum</name>
    <dbReference type="NCBI Taxonomy" id="29581"/>
    <lineage>
        <taxon>Bacteria</taxon>
        <taxon>Pseudomonadati</taxon>
        <taxon>Pseudomonadota</taxon>
        <taxon>Betaproteobacteria</taxon>
        <taxon>Burkholderiales</taxon>
        <taxon>Oxalobacteraceae</taxon>
        <taxon>Janthinobacterium</taxon>
    </lineage>
</organism>
<dbReference type="EMBL" id="LFKP01000008">
    <property type="protein sequence ID" value="OHV96202.1"/>
    <property type="molecule type" value="Genomic_DNA"/>
</dbReference>
<accession>A0A1S1U6U3</accession>
<sequence length="259" mass="27154">MKLKLDANGNVVVQDGKPVYVHDDGKEVPFDAAAAVQKIQGLNAEAKTHREAKEAAEAKLQAFAGIDDPAAAAKAIELMKNVDEGKLVAAGKVEEIKLAAKKAAEEQVAAANKTHADELARTKTELDAITGNLYSEMIGGSFNRSKLIADKFAIPVDLVQARFGQAFKVEAGKVVAYDGAGNKIFSRTRPGDLADFDEALETLVDQYPYKDQILKGSGASGGGAHQGGGGGQKQTGNLGGTREERAAAFAAQYPELAKG</sequence>
<dbReference type="Pfam" id="PF20356">
    <property type="entry name" value="DUF6651"/>
    <property type="match status" value="1"/>
</dbReference>
<dbReference type="Proteomes" id="UP000179840">
    <property type="component" value="Unassembled WGS sequence"/>
</dbReference>
<protein>
    <recommendedName>
        <fullName evidence="2">DUF6651 domain-containing protein</fullName>
    </recommendedName>
</protein>
<evidence type="ECO:0000313" key="4">
    <source>
        <dbReference type="Proteomes" id="UP000179840"/>
    </source>
</evidence>
<gene>
    <name evidence="3" type="ORF">AKG95_15480</name>
</gene>
<evidence type="ECO:0000313" key="3">
    <source>
        <dbReference type="EMBL" id="OHV96202.1"/>
    </source>
</evidence>
<dbReference type="RefSeq" id="WP_071077694.1">
    <property type="nucleotide sequence ID" value="NZ_LFKP01000008.1"/>
</dbReference>
<feature type="region of interest" description="Disordered" evidence="1">
    <location>
        <begin position="218"/>
        <end position="244"/>
    </location>
</feature>
<dbReference type="AlphaFoldDB" id="A0A1S1U6U3"/>
<feature type="domain" description="DUF6651" evidence="2">
    <location>
        <begin position="130"/>
        <end position="227"/>
    </location>
</feature>
<reference evidence="3 4" key="1">
    <citation type="submission" date="2015-06" db="EMBL/GenBank/DDBJ databases">
        <title>Draft genome sequencing of a biphenyl-degrading bacterium, Janthinobacterium lividum MEG1.</title>
        <authorList>
            <person name="Shimodaira J."/>
            <person name="Hatta T."/>
        </authorList>
    </citation>
    <scope>NUCLEOTIDE SEQUENCE [LARGE SCALE GENOMIC DNA]</scope>
    <source>
        <strain evidence="3 4">MEG1</strain>
    </source>
</reference>
<dbReference type="InterPro" id="IPR046593">
    <property type="entry name" value="DUF6651"/>
</dbReference>
<evidence type="ECO:0000259" key="2">
    <source>
        <dbReference type="Pfam" id="PF20356"/>
    </source>
</evidence>
<comment type="caution">
    <text evidence="3">The sequence shown here is derived from an EMBL/GenBank/DDBJ whole genome shotgun (WGS) entry which is preliminary data.</text>
</comment>
<feature type="compositionally biased region" description="Gly residues" evidence="1">
    <location>
        <begin position="218"/>
        <end position="239"/>
    </location>
</feature>